<proteinExistence type="predicted"/>
<organism evidence="1">
    <name type="scientific">Anthurium amnicola</name>
    <dbReference type="NCBI Taxonomy" id="1678845"/>
    <lineage>
        <taxon>Eukaryota</taxon>
        <taxon>Viridiplantae</taxon>
        <taxon>Streptophyta</taxon>
        <taxon>Embryophyta</taxon>
        <taxon>Tracheophyta</taxon>
        <taxon>Spermatophyta</taxon>
        <taxon>Magnoliopsida</taxon>
        <taxon>Liliopsida</taxon>
        <taxon>Araceae</taxon>
        <taxon>Pothoideae</taxon>
        <taxon>Potheae</taxon>
        <taxon>Anthurium</taxon>
    </lineage>
</organism>
<sequence>MFLHLPPLPLVHFPSRKPSSPEPLSLLFHTFEGSVLGHLRSLVLAPAGDGRPAVSFSYLSRAVDVLSSIHVLSDALVSDPSLAGSDDPALASYVASTISLLDVCNAVSAEVERLRRGRLLLLFAAHLLSPGASPDKIRRARDSIREWRGSAPRPRISSAADLVRDLARRGAPARGKMSALGRAIYAVEDASALIAGALVASLGGEVDLAERAKVPGERFAWGEAFDELRVALSGEIRGRCAGEAADVEASVRRLVEIMDDPAGDGGEKAEERLREAVKEVEDAAEELSVGLDGLGGAVNALFRTVLGSRNTALRSFRLPPNKCK</sequence>
<dbReference type="EMBL" id="GDJX01025604">
    <property type="protein sequence ID" value="JAT42332.1"/>
    <property type="molecule type" value="Transcribed_RNA"/>
</dbReference>
<gene>
    <name evidence="1" type="primary">OsI_033149_1</name>
    <name evidence="1" type="ORF">g.32781</name>
</gene>
<reference evidence="1" key="1">
    <citation type="submission" date="2015-07" db="EMBL/GenBank/DDBJ databases">
        <title>Transcriptome Assembly of Anthurium amnicola.</title>
        <authorList>
            <person name="Suzuki J."/>
        </authorList>
    </citation>
    <scope>NUCLEOTIDE SEQUENCE</scope>
</reference>
<dbReference type="PANTHER" id="PTHR31509">
    <property type="entry name" value="BPS1-LIKE PROTEIN"/>
    <property type="match status" value="1"/>
</dbReference>
<protein>
    <submittedName>
        <fullName evidence="1">UPF0496 protein 4</fullName>
    </submittedName>
</protein>
<accession>A0A1D1XIW9</accession>
<dbReference type="AlphaFoldDB" id="A0A1D1XIW9"/>
<evidence type="ECO:0000313" key="1">
    <source>
        <dbReference type="EMBL" id="JAT42332.1"/>
    </source>
</evidence>
<name>A0A1D1XIW9_9ARAE</name>